<reference evidence="2" key="1">
    <citation type="submission" date="2022-06" db="EMBL/GenBank/DDBJ databases">
        <title>Genomic Encyclopedia of Archaeal and Bacterial Type Strains, Phase II (KMG-II): from individual species to whole genera.</title>
        <authorList>
            <person name="Goeker M."/>
        </authorList>
    </citation>
    <scope>NUCLEOTIDE SEQUENCE</scope>
    <source>
        <strain evidence="2">DSM 43935</strain>
    </source>
</reference>
<feature type="domain" description="HTH luxR-type" evidence="1">
    <location>
        <begin position="158"/>
        <end position="212"/>
    </location>
</feature>
<accession>A0AAE3KGC3</accession>
<dbReference type="GO" id="GO:0006355">
    <property type="term" value="P:regulation of DNA-templated transcription"/>
    <property type="evidence" value="ECO:0007669"/>
    <property type="project" value="InterPro"/>
</dbReference>
<dbReference type="EMBL" id="JAMTCK010000006">
    <property type="protein sequence ID" value="MCP2166010.1"/>
    <property type="molecule type" value="Genomic_DNA"/>
</dbReference>
<dbReference type="InterPro" id="IPR000792">
    <property type="entry name" value="Tscrpt_reg_LuxR_C"/>
</dbReference>
<dbReference type="Proteomes" id="UP001206128">
    <property type="component" value="Unassembled WGS sequence"/>
</dbReference>
<name>A0AAE3KGC3_9PSEU</name>
<keyword evidence="3" id="KW-1185">Reference proteome</keyword>
<comment type="caution">
    <text evidence="2">The sequence shown here is derived from an EMBL/GenBank/DDBJ whole genome shotgun (WGS) entry which is preliminary data.</text>
</comment>
<dbReference type="Gene3D" id="1.10.10.10">
    <property type="entry name" value="Winged helix-like DNA-binding domain superfamily/Winged helix DNA-binding domain"/>
    <property type="match status" value="1"/>
</dbReference>
<dbReference type="InterPro" id="IPR036388">
    <property type="entry name" value="WH-like_DNA-bd_sf"/>
</dbReference>
<dbReference type="PANTHER" id="PTHR34293">
    <property type="entry name" value="HTH-TYPE TRANSCRIPTIONAL REGULATOR TRMBL2"/>
    <property type="match status" value="1"/>
</dbReference>
<sequence>MDTTDQVVVVHGERELHERTAHLLATATEEICCAANTLYTWRRGHAVPDTTRAGQRPAGAPRVRKLFRAGMLLDPSEAQHVHQVSKQGVAVRIGVDELNETIIIDRRVAILAGDTARGARGYSVVFLPEVVQAVRTLFDAAWRAATDLDVVDRSLAELRPLAPRILELLASGCKDETAARRLGLSLRTYRRRVAELMATLGADSRFQAGVRAHELGLI</sequence>
<dbReference type="SMART" id="SM00421">
    <property type="entry name" value="HTH_LUXR"/>
    <property type="match status" value="1"/>
</dbReference>
<evidence type="ECO:0000313" key="2">
    <source>
        <dbReference type="EMBL" id="MCP2166010.1"/>
    </source>
</evidence>
<dbReference type="AlphaFoldDB" id="A0AAE3KGC3"/>
<dbReference type="InterPro" id="IPR016032">
    <property type="entry name" value="Sig_transdc_resp-reg_C-effctor"/>
</dbReference>
<proteinExistence type="predicted"/>
<evidence type="ECO:0000313" key="3">
    <source>
        <dbReference type="Proteomes" id="UP001206128"/>
    </source>
</evidence>
<gene>
    <name evidence="2" type="ORF">LX83_002869</name>
</gene>
<dbReference type="InterPro" id="IPR051797">
    <property type="entry name" value="TrmB-like"/>
</dbReference>
<dbReference type="PANTHER" id="PTHR34293:SF1">
    <property type="entry name" value="HTH-TYPE TRANSCRIPTIONAL REGULATOR TRMBL2"/>
    <property type="match status" value="1"/>
</dbReference>
<protein>
    <recommendedName>
        <fullName evidence="1">HTH luxR-type domain-containing protein</fullName>
    </recommendedName>
</protein>
<dbReference type="RefSeq" id="WP_253771459.1">
    <property type="nucleotide sequence ID" value="NZ_JAMTCK010000006.1"/>
</dbReference>
<organism evidence="2 3">
    <name type="scientific">Goodfellowiella coeruleoviolacea</name>
    <dbReference type="NCBI Taxonomy" id="334858"/>
    <lineage>
        <taxon>Bacteria</taxon>
        <taxon>Bacillati</taxon>
        <taxon>Actinomycetota</taxon>
        <taxon>Actinomycetes</taxon>
        <taxon>Pseudonocardiales</taxon>
        <taxon>Pseudonocardiaceae</taxon>
        <taxon>Goodfellowiella</taxon>
    </lineage>
</organism>
<evidence type="ECO:0000259" key="1">
    <source>
        <dbReference type="SMART" id="SM00421"/>
    </source>
</evidence>
<dbReference type="SUPFAM" id="SSF46894">
    <property type="entry name" value="C-terminal effector domain of the bipartite response regulators"/>
    <property type="match status" value="1"/>
</dbReference>
<dbReference type="GO" id="GO:0003677">
    <property type="term" value="F:DNA binding"/>
    <property type="evidence" value="ECO:0007669"/>
    <property type="project" value="InterPro"/>
</dbReference>